<comment type="caution">
    <text evidence="1">The sequence shown here is derived from an EMBL/GenBank/DDBJ whole genome shotgun (WGS) entry which is preliminary data.</text>
</comment>
<keyword evidence="2" id="KW-1185">Reference proteome</keyword>
<proteinExistence type="predicted"/>
<sequence>MDRFKFVRYALAFDPSRSPHYKVVCVTNTVPTVFSLVESEGQHHKIDIYSSETGNWKHLNIPFFQSPSDRNRHYDLKKMAMHFDSRSREGAVYCNGALHWIRDRTGESLPFGGRDYAFQREETDVLHYFDIGEEQLRLAAVAPPVPLVVKNIALEDSGFGLKSPTQFPHLAHKYFGECGGSLYLIETYKHCNTYFEVMEMERDYSGWFVKYNVDLSPVFAALPRQDWNWNACVVLCLSREEETDDLLLHMPGKVISYNLGDKSFKTSVELVNKKLFLALDDRHPFRERVNFPYMETLAFV</sequence>
<evidence type="ECO:0000313" key="1">
    <source>
        <dbReference type="EMBL" id="KAK9930926.1"/>
    </source>
</evidence>
<evidence type="ECO:0000313" key="2">
    <source>
        <dbReference type="Proteomes" id="UP001457282"/>
    </source>
</evidence>
<dbReference type="Proteomes" id="UP001457282">
    <property type="component" value="Unassembled WGS sequence"/>
</dbReference>
<dbReference type="EMBL" id="JBEDUW010000004">
    <property type="protein sequence ID" value="KAK9930926.1"/>
    <property type="molecule type" value="Genomic_DNA"/>
</dbReference>
<protein>
    <submittedName>
        <fullName evidence="1">Uncharacterized protein</fullName>
    </submittedName>
</protein>
<gene>
    <name evidence="1" type="ORF">M0R45_018228</name>
</gene>
<accession>A0AAW1X4G3</accession>
<dbReference type="InterPro" id="IPR055290">
    <property type="entry name" value="At3g26010-like"/>
</dbReference>
<organism evidence="1 2">
    <name type="scientific">Rubus argutus</name>
    <name type="common">Southern blackberry</name>
    <dbReference type="NCBI Taxonomy" id="59490"/>
    <lineage>
        <taxon>Eukaryota</taxon>
        <taxon>Viridiplantae</taxon>
        <taxon>Streptophyta</taxon>
        <taxon>Embryophyta</taxon>
        <taxon>Tracheophyta</taxon>
        <taxon>Spermatophyta</taxon>
        <taxon>Magnoliopsida</taxon>
        <taxon>eudicotyledons</taxon>
        <taxon>Gunneridae</taxon>
        <taxon>Pentapetalae</taxon>
        <taxon>rosids</taxon>
        <taxon>fabids</taxon>
        <taxon>Rosales</taxon>
        <taxon>Rosaceae</taxon>
        <taxon>Rosoideae</taxon>
        <taxon>Rosoideae incertae sedis</taxon>
        <taxon>Rubus</taxon>
    </lineage>
</organism>
<dbReference type="AlphaFoldDB" id="A0AAW1X4G3"/>
<dbReference type="PANTHER" id="PTHR35546:SF115">
    <property type="entry name" value="F-BOX DOMAIN-CONTAINING PROTEIN"/>
    <property type="match status" value="1"/>
</dbReference>
<dbReference type="PANTHER" id="PTHR35546">
    <property type="entry name" value="F-BOX PROTEIN INTERACTION DOMAIN PROTEIN-RELATED"/>
    <property type="match status" value="1"/>
</dbReference>
<name>A0AAW1X4G3_RUBAR</name>
<reference evidence="1 2" key="1">
    <citation type="journal article" date="2023" name="G3 (Bethesda)">
        <title>A chromosome-length genome assembly and annotation of blackberry (Rubus argutus, cv. 'Hillquist').</title>
        <authorList>
            <person name="Bruna T."/>
            <person name="Aryal R."/>
            <person name="Dudchenko O."/>
            <person name="Sargent D.J."/>
            <person name="Mead D."/>
            <person name="Buti M."/>
            <person name="Cavallini A."/>
            <person name="Hytonen T."/>
            <person name="Andres J."/>
            <person name="Pham M."/>
            <person name="Weisz D."/>
            <person name="Mascagni F."/>
            <person name="Usai G."/>
            <person name="Natali L."/>
            <person name="Bassil N."/>
            <person name="Fernandez G.E."/>
            <person name="Lomsadze A."/>
            <person name="Armour M."/>
            <person name="Olukolu B."/>
            <person name="Poorten T."/>
            <person name="Britton C."/>
            <person name="Davik J."/>
            <person name="Ashrafi H."/>
            <person name="Aiden E.L."/>
            <person name="Borodovsky M."/>
            <person name="Worthington M."/>
        </authorList>
    </citation>
    <scope>NUCLEOTIDE SEQUENCE [LARGE SCALE GENOMIC DNA]</scope>
    <source>
        <strain evidence="1">PI 553951</strain>
    </source>
</reference>